<organism evidence="5">
    <name type="scientific">freshwater metagenome</name>
    <dbReference type="NCBI Taxonomy" id="449393"/>
    <lineage>
        <taxon>unclassified sequences</taxon>
        <taxon>metagenomes</taxon>
        <taxon>ecological metagenomes</taxon>
    </lineage>
</organism>
<dbReference type="PIRSF" id="PIRSF002756">
    <property type="entry name" value="PstS"/>
    <property type="match status" value="1"/>
</dbReference>
<reference evidence="5" key="1">
    <citation type="submission" date="2020-05" db="EMBL/GenBank/DDBJ databases">
        <authorList>
            <person name="Chiriac C."/>
            <person name="Salcher M."/>
            <person name="Ghai R."/>
            <person name="Kavagutti S V."/>
        </authorList>
    </citation>
    <scope>NUCLEOTIDE SEQUENCE</scope>
</reference>
<dbReference type="Gene3D" id="3.40.190.10">
    <property type="entry name" value="Periplasmic binding protein-like II"/>
    <property type="match status" value="4"/>
</dbReference>
<proteinExistence type="inferred from homology"/>
<dbReference type="InterPro" id="IPR005673">
    <property type="entry name" value="ABC_phos-bd_PstS"/>
</dbReference>
<evidence type="ECO:0000256" key="3">
    <source>
        <dbReference type="ARBA" id="ARBA00022592"/>
    </source>
</evidence>
<dbReference type="SUPFAM" id="SSF53850">
    <property type="entry name" value="Periplasmic binding protein-like II"/>
    <property type="match status" value="1"/>
</dbReference>
<dbReference type="InterPro" id="IPR050962">
    <property type="entry name" value="Phosphate-bind_PstS"/>
</dbReference>
<feature type="domain" description="PBP" evidence="4">
    <location>
        <begin position="22"/>
        <end position="361"/>
    </location>
</feature>
<keyword evidence="3" id="KW-0592">Phosphate transport</keyword>
<comment type="similarity">
    <text evidence="1">Belongs to the PstS family.</text>
</comment>
<dbReference type="PANTHER" id="PTHR42996:SF1">
    <property type="entry name" value="PHOSPHATE-BINDING PROTEIN PSTS"/>
    <property type="match status" value="1"/>
</dbReference>
<keyword evidence="2" id="KW-0813">Transport</keyword>
<dbReference type="InterPro" id="IPR024370">
    <property type="entry name" value="PBP_domain"/>
</dbReference>
<dbReference type="AlphaFoldDB" id="A0A6J6CZF3"/>
<dbReference type="GO" id="GO:0042301">
    <property type="term" value="F:phosphate ion binding"/>
    <property type="evidence" value="ECO:0007669"/>
    <property type="project" value="InterPro"/>
</dbReference>
<dbReference type="GO" id="GO:0043190">
    <property type="term" value="C:ATP-binding cassette (ABC) transporter complex"/>
    <property type="evidence" value="ECO:0007669"/>
    <property type="project" value="InterPro"/>
</dbReference>
<evidence type="ECO:0000256" key="2">
    <source>
        <dbReference type="ARBA" id="ARBA00022448"/>
    </source>
</evidence>
<evidence type="ECO:0000256" key="1">
    <source>
        <dbReference type="ARBA" id="ARBA00008725"/>
    </source>
</evidence>
<protein>
    <submittedName>
        <fullName evidence="5">Unannotated protein</fullName>
    </submittedName>
</protein>
<gene>
    <name evidence="5" type="ORF">UFOPK1506_00783</name>
</gene>
<dbReference type="EMBL" id="CAEZSV010000141">
    <property type="protein sequence ID" value="CAB4556434.1"/>
    <property type="molecule type" value="Genomic_DNA"/>
</dbReference>
<dbReference type="CDD" id="cd13565">
    <property type="entry name" value="PBP2_PstS"/>
    <property type="match status" value="1"/>
</dbReference>
<dbReference type="Pfam" id="PF12849">
    <property type="entry name" value="PBP_like_2"/>
    <property type="match status" value="1"/>
</dbReference>
<evidence type="ECO:0000259" key="4">
    <source>
        <dbReference type="Pfam" id="PF12849"/>
    </source>
</evidence>
<accession>A0A6J6CZF3</accession>
<evidence type="ECO:0000313" key="5">
    <source>
        <dbReference type="EMBL" id="CAB4556434.1"/>
    </source>
</evidence>
<name>A0A6J6CZF3_9ZZZZ</name>
<dbReference type="PANTHER" id="PTHR42996">
    <property type="entry name" value="PHOSPHATE-BINDING PROTEIN PSTS"/>
    <property type="match status" value="1"/>
</dbReference>
<sequence length="391" mass="41292">MKKSLAIIASAAIFTSLIAAPAQAKDVKLTGGGATFAFPLLDKCKGEFATATGDSFTYASLGSSAGRSGWDKGDYDFGWSDTPHATPKDPNTIHIPVTAAPVAVIYNVPGVDEQINLTPTIIAEIFSRKITMWNDPKIKKENNKTIKTPVFKTQKVKTKVKGKTVTKTVIAVDKKGQPVVGSYKTQTVEIDFPKLPIVVVYRNDGSGTSGVFTNYLAAQAPAVWTNPGNNDFTLSFPGKINDAANFGALQGAKGSEQTVPLTARIAGAITYAESNYAKQNGLPVAKIKNNAGNYTAPDAAGVSAFLGSATTNANGTLTLDYKSTNPASYELGTTSYALVSTSYKDAAKGAAVKGLMTYVLNECPKKFPETEFAVISGTLKTFNEAQIAKIK</sequence>
<dbReference type="GO" id="GO:0035435">
    <property type="term" value="P:phosphate ion transmembrane transport"/>
    <property type="evidence" value="ECO:0007669"/>
    <property type="project" value="InterPro"/>
</dbReference>